<dbReference type="EMBL" id="SOFI01000003">
    <property type="protein sequence ID" value="TFB79865.1"/>
    <property type="molecule type" value="Genomic_DNA"/>
</dbReference>
<comment type="similarity">
    <text evidence="7">Belongs to the RnpA family.</text>
</comment>
<dbReference type="PANTHER" id="PTHR33992">
    <property type="entry name" value="RIBONUCLEASE P PROTEIN COMPONENT"/>
    <property type="match status" value="1"/>
</dbReference>
<dbReference type="EC" id="3.1.26.5" evidence="7 8"/>
<evidence type="ECO:0000256" key="6">
    <source>
        <dbReference type="ARBA" id="ARBA00022884"/>
    </source>
</evidence>
<evidence type="ECO:0000256" key="7">
    <source>
        <dbReference type="HAMAP-Rule" id="MF_00227"/>
    </source>
</evidence>
<dbReference type="InterPro" id="IPR020539">
    <property type="entry name" value="RNase_P_CS"/>
</dbReference>
<accession>A0A4R8VB81</accession>
<evidence type="ECO:0000256" key="3">
    <source>
        <dbReference type="ARBA" id="ARBA00022722"/>
    </source>
</evidence>
<name>A0A4R8VB81_9MICO</name>
<dbReference type="SUPFAM" id="SSF54211">
    <property type="entry name" value="Ribosomal protein S5 domain 2-like"/>
    <property type="match status" value="1"/>
</dbReference>
<dbReference type="GO" id="GO:0004526">
    <property type="term" value="F:ribonuclease P activity"/>
    <property type="evidence" value="ECO:0007669"/>
    <property type="project" value="UniProtKB-UniRule"/>
</dbReference>
<dbReference type="InterPro" id="IPR020568">
    <property type="entry name" value="Ribosomal_Su5_D2-typ_SF"/>
</dbReference>
<dbReference type="GO" id="GO:0030677">
    <property type="term" value="C:ribonuclease P complex"/>
    <property type="evidence" value="ECO:0007669"/>
    <property type="project" value="TreeGrafter"/>
</dbReference>
<dbReference type="HAMAP" id="MF_00227">
    <property type="entry name" value="RNase_P"/>
    <property type="match status" value="1"/>
</dbReference>
<evidence type="ECO:0000256" key="5">
    <source>
        <dbReference type="ARBA" id="ARBA00022801"/>
    </source>
</evidence>
<evidence type="ECO:0000313" key="10">
    <source>
        <dbReference type="EMBL" id="TFB79865.1"/>
    </source>
</evidence>
<keyword evidence="5 7" id="KW-0378">Hydrolase</keyword>
<dbReference type="GO" id="GO:0000049">
    <property type="term" value="F:tRNA binding"/>
    <property type="evidence" value="ECO:0007669"/>
    <property type="project" value="UniProtKB-UniRule"/>
</dbReference>
<sequence>MLARANRLVTPADFRTTLRRGRRDSRETMVVSVAPSSPGDPARFGFVVTKKVGNAVIRNLVRRRLKAVARELVDGGVRGIDVVVRPLPASVDAGWAALRDELRSVVEGSDGR</sequence>
<comment type="subunit">
    <text evidence="7">Consists of a catalytic RNA component (M1 or rnpB) and a protein subunit.</text>
</comment>
<comment type="function">
    <text evidence="1 7">RNaseP catalyzes the removal of the 5'-leader sequence from pre-tRNA to produce the mature 5'-terminus. It can also cleave other RNA substrates such as 4.5S RNA. The protein component plays an auxiliary but essential role in vivo by binding to the 5'-leader sequence and broadening the substrate specificity of the ribozyme.</text>
</comment>
<dbReference type="Proteomes" id="UP000298488">
    <property type="component" value="Unassembled WGS sequence"/>
</dbReference>
<evidence type="ECO:0000256" key="1">
    <source>
        <dbReference type="ARBA" id="ARBA00002663"/>
    </source>
</evidence>
<dbReference type="InterPro" id="IPR014721">
    <property type="entry name" value="Ribsml_uS5_D2-typ_fold_subgr"/>
</dbReference>
<comment type="caution">
    <text evidence="10">The sequence shown here is derived from an EMBL/GenBank/DDBJ whole genome shotgun (WGS) entry which is preliminary data.</text>
</comment>
<evidence type="ECO:0000256" key="4">
    <source>
        <dbReference type="ARBA" id="ARBA00022759"/>
    </source>
</evidence>
<keyword evidence="2 7" id="KW-0819">tRNA processing</keyword>
<keyword evidence="11" id="KW-1185">Reference proteome</keyword>
<comment type="catalytic activity">
    <reaction evidence="7">
        <text>Endonucleolytic cleavage of RNA, removing 5'-extranucleotides from tRNA precursor.</text>
        <dbReference type="EC" id="3.1.26.5"/>
    </reaction>
</comment>
<evidence type="ECO:0000256" key="9">
    <source>
        <dbReference type="SAM" id="MobiDB-lite"/>
    </source>
</evidence>
<dbReference type="RefSeq" id="WP_104095735.1">
    <property type="nucleotide sequence ID" value="NZ_JACHBP010000001.1"/>
</dbReference>
<dbReference type="Pfam" id="PF00825">
    <property type="entry name" value="Ribonuclease_P"/>
    <property type="match status" value="1"/>
</dbReference>
<gene>
    <name evidence="7 10" type="primary">rnpA</name>
    <name evidence="10" type="ORF">E3N84_07300</name>
</gene>
<keyword evidence="3 7" id="KW-0540">Nuclease</keyword>
<dbReference type="NCBIfam" id="TIGR00188">
    <property type="entry name" value="rnpA"/>
    <property type="match status" value="1"/>
</dbReference>
<organism evidence="10 11">
    <name type="scientific">Terrimesophilobacter mesophilus</name>
    <dbReference type="NCBI Taxonomy" id="433647"/>
    <lineage>
        <taxon>Bacteria</taxon>
        <taxon>Bacillati</taxon>
        <taxon>Actinomycetota</taxon>
        <taxon>Actinomycetes</taxon>
        <taxon>Micrococcales</taxon>
        <taxon>Microbacteriaceae</taxon>
        <taxon>Terrimesophilobacter</taxon>
    </lineage>
</organism>
<proteinExistence type="inferred from homology"/>
<reference evidence="10 11" key="1">
    <citation type="submission" date="2019-03" db="EMBL/GenBank/DDBJ databases">
        <title>Genomics of glacier-inhabiting Cryobacterium strains.</title>
        <authorList>
            <person name="Liu Q."/>
            <person name="Xin Y.-H."/>
        </authorList>
    </citation>
    <scope>NUCLEOTIDE SEQUENCE [LARGE SCALE GENOMIC DNA]</scope>
    <source>
        <strain evidence="10 11">CGMCC 1.10440</strain>
    </source>
</reference>
<dbReference type="OrthoDB" id="196964at2"/>
<dbReference type="PANTHER" id="PTHR33992:SF1">
    <property type="entry name" value="RIBONUCLEASE P PROTEIN COMPONENT"/>
    <property type="match status" value="1"/>
</dbReference>
<evidence type="ECO:0000256" key="2">
    <source>
        <dbReference type="ARBA" id="ARBA00022694"/>
    </source>
</evidence>
<dbReference type="PROSITE" id="PS00648">
    <property type="entry name" value="RIBONUCLEASE_P"/>
    <property type="match status" value="1"/>
</dbReference>
<protein>
    <recommendedName>
        <fullName evidence="7 8">Ribonuclease P protein component</fullName>
        <shortName evidence="7">RNase P protein</shortName>
        <shortName evidence="7">RNaseP protein</shortName>
        <ecNumber evidence="7 8">3.1.26.5</ecNumber>
    </recommendedName>
    <alternativeName>
        <fullName evidence="7">Protein C5</fullName>
    </alternativeName>
</protein>
<keyword evidence="6 7" id="KW-0694">RNA-binding</keyword>
<dbReference type="GO" id="GO:0042781">
    <property type="term" value="F:3'-tRNA processing endoribonuclease activity"/>
    <property type="evidence" value="ECO:0007669"/>
    <property type="project" value="TreeGrafter"/>
</dbReference>
<dbReference type="Gene3D" id="3.30.230.10">
    <property type="match status" value="1"/>
</dbReference>
<feature type="region of interest" description="Disordered" evidence="9">
    <location>
        <begin position="16"/>
        <end position="35"/>
    </location>
</feature>
<dbReference type="AlphaFoldDB" id="A0A4R8VB81"/>
<evidence type="ECO:0000313" key="11">
    <source>
        <dbReference type="Proteomes" id="UP000298488"/>
    </source>
</evidence>
<dbReference type="GO" id="GO:0001682">
    <property type="term" value="P:tRNA 5'-leader removal"/>
    <property type="evidence" value="ECO:0007669"/>
    <property type="project" value="UniProtKB-UniRule"/>
</dbReference>
<dbReference type="InterPro" id="IPR000100">
    <property type="entry name" value="RNase_P"/>
</dbReference>
<evidence type="ECO:0000256" key="8">
    <source>
        <dbReference type="NCBIfam" id="TIGR00188"/>
    </source>
</evidence>
<keyword evidence="4 7" id="KW-0255">Endonuclease</keyword>